<dbReference type="Proteomes" id="UP000550729">
    <property type="component" value="Unassembled WGS sequence"/>
</dbReference>
<sequence>MHDDIGPLLRRARSARDVSLRGLAAAAGISASQLSQIETGKSMPSVSTLYSLVTHLGISLDELLGIDDPTTVDAPVPTDEGLRGAPVIQRGADNPVIEMSDGVRWERLATDPQSDVDTLLVTYAPGAASSADRTLMRHEGTEHAYILSGELTLLIDFERHSLTAGDSLCFDSTRPHLYVNQGTTPANGVWFVSGRRERVKARDWVAHQLGEPAQQSAKVTNAANVLGLLASAKVGNGAPTSSRE</sequence>
<dbReference type="GO" id="GO:0003677">
    <property type="term" value="F:DNA binding"/>
    <property type="evidence" value="ECO:0007669"/>
    <property type="project" value="UniProtKB-KW"/>
</dbReference>
<evidence type="ECO:0000313" key="3">
    <source>
        <dbReference type="EMBL" id="NMO00691.1"/>
    </source>
</evidence>
<dbReference type="PANTHER" id="PTHR46797">
    <property type="entry name" value="HTH-TYPE TRANSCRIPTIONAL REGULATOR"/>
    <property type="match status" value="1"/>
</dbReference>
<dbReference type="CDD" id="cd02209">
    <property type="entry name" value="cupin_XRE_C"/>
    <property type="match status" value="1"/>
</dbReference>
<dbReference type="Gene3D" id="2.60.120.10">
    <property type="entry name" value="Jelly Rolls"/>
    <property type="match status" value="1"/>
</dbReference>
<dbReference type="Gene3D" id="1.10.260.40">
    <property type="entry name" value="lambda repressor-like DNA-binding domains"/>
    <property type="match status" value="1"/>
</dbReference>
<feature type="domain" description="HTH cro/C1-type" evidence="2">
    <location>
        <begin position="9"/>
        <end position="63"/>
    </location>
</feature>
<dbReference type="SUPFAM" id="SSF47413">
    <property type="entry name" value="lambda repressor-like DNA-binding domains"/>
    <property type="match status" value="1"/>
</dbReference>
<dbReference type="PANTHER" id="PTHR46797:SF1">
    <property type="entry name" value="METHYLPHOSPHONATE SYNTHASE"/>
    <property type="match status" value="1"/>
</dbReference>
<dbReference type="PROSITE" id="PS50943">
    <property type="entry name" value="HTH_CROC1"/>
    <property type="match status" value="1"/>
</dbReference>
<dbReference type="GO" id="GO:0003700">
    <property type="term" value="F:DNA-binding transcription factor activity"/>
    <property type="evidence" value="ECO:0007669"/>
    <property type="project" value="TreeGrafter"/>
</dbReference>
<proteinExistence type="predicted"/>
<comment type="caution">
    <text evidence="3">The sequence shown here is derived from an EMBL/GenBank/DDBJ whole genome shotgun (WGS) entry which is preliminary data.</text>
</comment>
<gene>
    <name evidence="3" type="ORF">HH308_05615</name>
</gene>
<keyword evidence="1" id="KW-0238">DNA-binding</keyword>
<dbReference type="InterPro" id="IPR011051">
    <property type="entry name" value="RmlC_Cupin_sf"/>
</dbReference>
<dbReference type="SMART" id="SM00530">
    <property type="entry name" value="HTH_XRE"/>
    <property type="match status" value="1"/>
</dbReference>
<dbReference type="CDD" id="cd00093">
    <property type="entry name" value="HTH_XRE"/>
    <property type="match status" value="1"/>
</dbReference>
<reference evidence="3 4" key="1">
    <citation type="submission" date="2020-04" db="EMBL/GenBank/DDBJ databases">
        <title>Gordonia sp. nov. TBRC 11910.</title>
        <authorList>
            <person name="Suriyachadkun C."/>
        </authorList>
    </citation>
    <scope>NUCLEOTIDE SEQUENCE [LARGE SCALE GENOMIC DNA]</scope>
    <source>
        <strain evidence="3 4">TBRC 11910</strain>
    </source>
</reference>
<dbReference type="Pfam" id="PF01381">
    <property type="entry name" value="HTH_3"/>
    <property type="match status" value="1"/>
</dbReference>
<dbReference type="Pfam" id="PF07883">
    <property type="entry name" value="Cupin_2"/>
    <property type="match status" value="1"/>
</dbReference>
<dbReference type="GO" id="GO:0005829">
    <property type="term" value="C:cytosol"/>
    <property type="evidence" value="ECO:0007669"/>
    <property type="project" value="TreeGrafter"/>
</dbReference>
<dbReference type="InterPro" id="IPR050807">
    <property type="entry name" value="TransReg_Diox_bact_type"/>
</dbReference>
<evidence type="ECO:0000259" key="2">
    <source>
        <dbReference type="PROSITE" id="PS50943"/>
    </source>
</evidence>
<dbReference type="AlphaFoldDB" id="A0A848KWX8"/>
<dbReference type="InterPro" id="IPR013096">
    <property type="entry name" value="Cupin_2"/>
</dbReference>
<dbReference type="InterPro" id="IPR001387">
    <property type="entry name" value="Cro/C1-type_HTH"/>
</dbReference>
<evidence type="ECO:0000256" key="1">
    <source>
        <dbReference type="ARBA" id="ARBA00023125"/>
    </source>
</evidence>
<name>A0A848KWX8_9ACTN</name>
<organism evidence="3 4">
    <name type="scientific">Gordonia asplenii</name>
    <dbReference type="NCBI Taxonomy" id="2725283"/>
    <lineage>
        <taxon>Bacteria</taxon>
        <taxon>Bacillati</taxon>
        <taxon>Actinomycetota</taxon>
        <taxon>Actinomycetes</taxon>
        <taxon>Mycobacteriales</taxon>
        <taxon>Gordoniaceae</taxon>
        <taxon>Gordonia</taxon>
    </lineage>
</organism>
<dbReference type="SUPFAM" id="SSF51182">
    <property type="entry name" value="RmlC-like cupins"/>
    <property type="match status" value="1"/>
</dbReference>
<accession>A0A848KWX8</accession>
<dbReference type="InterPro" id="IPR010982">
    <property type="entry name" value="Lambda_DNA-bd_dom_sf"/>
</dbReference>
<keyword evidence="4" id="KW-1185">Reference proteome</keyword>
<dbReference type="InterPro" id="IPR014710">
    <property type="entry name" value="RmlC-like_jellyroll"/>
</dbReference>
<evidence type="ECO:0000313" key="4">
    <source>
        <dbReference type="Proteomes" id="UP000550729"/>
    </source>
</evidence>
<protein>
    <submittedName>
        <fullName evidence="3">Cupin domain-containing protein</fullName>
    </submittedName>
</protein>
<dbReference type="RefSeq" id="WP_170193189.1">
    <property type="nucleotide sequence ID" value="NZ_JABBNB010000004.1"/>
</dbReference>
<dbReference type="EMBL" id="JABBNB010000004">
    <property type="protein sequence ID" value="NMO00691.1"/>
    <property type="molecule type" value="Genomic_DNA"/>
</dbReference>